<evidence type="ECO:0000256" key="1">
    <source>
        <dbReference type="SAM" id="MobiDB-lite"/>
    </source>
</evidence>
<organism evidence="2 3">
    <name type="scientific">Parasedimentitalea maritima</name>
    <dbReference type="NCBI Taxonomy" id="2578117"/>
    <lineage>
        <taxon>Bacteria</taxon>
        <taxon>Pseudomonadati</taxon>
        <taxon>Pseudomonadota</taxon>
        <taxon>Alphaproteobacteria</taxon>
        <taxon>Rhodobacterales</taxon>
        <taxon>Paracoccaceae</taxon>
        <taxon>Parasedimentitalea</taxon>
    </lineage>
</organism>
<protein>
    <submittedName>
        <fullName evidence="2">Uncharacterized protein</fullName>
    </submittedName>
</protein>
<feature type="region of interest" description="Disordered" evidence="1">
    <location>
        <begin position="1"/>
        <end position="32"/>
    </location>
</feature>
<accession>A0A6A4R729</accession>
<dbReference type="EMBL" id="WSFO01000018">
    <property type="protein sequence ID" value="KAE9625886.1"/>
    <property type="molecule type" value="Genomic_DNA"/>
</dbReference>
<proteinExistence type="predicted"/>
<name>A0A6A4R729_9RHOB</name>
<dbReference type="AlphaFoldDB" id="A0A6A4R729"/>
<reference evidence="2 3" key="1">
    <citation type="submission" date="2019-12" db="EMBL/GenBank/DDBJ databases">
        <authorList>
            <person name="Zhang Y.-J."/>
        </authorList>
    </citation>
    <scope>NUCLEOTIDE SEQUENCE [LARGE SCALE GENOMIC DNA]</scope>
    <source>
        <strain evidence="2 3">H18S-6</strain>
    </source>
</reference>
<dbReference type="Proteomes" id="UP000441586">
    <property type="component" value="Unassembled WGS sequence"/>
</dbReference>
<evidence type="ECO:0000313" key="3">
    <source>
        <dbReference type="Proteomes" id="UP000441586"/>
    </source>
</evidence>
<comment type="caution">
    <text evidence="2">The sequence shown here is derived from an EMBL/GenBank/DDBJ whole genome shotgun (WGS) entry which is preliminary data.</text>
</comment>
<feature type="compositionally biased region" description="Polar residues" evidence="1">
    <location>
        <begin position="20"/>
        <end position="31"/>
    </location>
</feature>
<gene>
    <name evidence="2" type="ORF">GP644_21755</name>
</gene>
<evidence type="ECO:0000313" key="2">
    <source>
        <dbReference type="EMBL" id="KAE9625886.1"/>
    </source>
</evidence>
<sequence length="172" mass="18315">MAALATPGLAQTTHDHNSAHSEQSPLNTLSEPGQGAFAAISEIVSLLEKSPDTDWSKVDLDSLQAHLVDMNMLMSHTAVDTLALETGLQMRVSLSGQGGAAASRMVRAHAPVLAEETGWDSSVSNVEGEMVWTVASDESVRKIQALGFYGLMAIGDHHREHHLQIATGQNAH</sequence>